<dbReference type="Proteomes" id="UP000284006">
    <property type="component" value="Unassembled WGS sequence"/>
</dbReference>
<comment type="similarity">
    <text evidence="1">Belongs to the short-chain dehydrogenases/reductases (SDR) family.</text>
</comment>
<dbReference type="InterPro" id="IPR036291">
    <property type="entry name" value="NAD(P)-bd_dom_sf"/>
</dbReference>
<gene>
    <name evidence="2" type="ORF">D3872_04415</name>
</gene>
<dbReference type="InterPro" id="IPR050259">
    <property type="entry name" value="SDR"/>
</dbReference>
<dbReference type="PANTHER" id="PTHR42879:SF2">
    <property type="entry name" value="3-OXOACYL-[ACYL-CARRIER-PROTEIN] REDUCTASE FABG"/>
    <property type="match status" value="1"/>
</dbReference>
<accession>A0A418Y6G0</accession>
<dbReference type="SUPFAM" id="SSF51735">
    <property type="entry name" value="NAD(P)-binding Rossmann-fold domains"/>
    <property type="match status" value="1"/>
</dbReference>
<evidence type="ECO:0000313" key="3">
    <source>
        <dbReference type="Proteomes" id="UP000284006"/>
    </source>
</evidence>
<dbReference type="OrthoDB" id="9802564at2"/>
<evidence type="ECO:0000313" key="2">
    <source>
        <dbReference type="EMBL" id="RJG23482.1"/>
    </source>
</evidence>
<comment type="caution">
    <text evidence="2">The sequence shown here is derived from an EMBL/GenBank/DDBJ whole genome shotgun (WGS) entry which is preliminary data.</text>
</comment>
<keyword evidence="3" id="KW-1185">Reference proteome</keyword>
<dbReference type="PANTHER" id="PTHR42879">
    <property type="entry name" value="3-OXOACYL-(ACYL-CARRIER-PROTEIN) REDUCTASE"/>
    <property type="match status" value="1"/>
</dbReference>
<dbReference type="InterPro" id="IPR002347">
    <property type="entry name" value="SDR_fam"/>
</dbReference>
<name>A0A418Y6G0_9BURK</name>
<dbReference type="RefSeq" id="WP_119809658.1">
    <property type="nucleotide sequence ID" value="NZ_QYUP01000042.1"/>
</dbReference>
<dbReference type="Pfam" id="PF13561">
    <property type="entry name" value="adh_short_C2"/>
    <property type="match status" value="1"/>
</dbReference>
<dbReference type="EMBL" id="QYUP01000042">
    <property type="protein sequence ID" value="RJG23482.1"/>
    <property type="molecule type" value="Genomic_DNA"/>
</dbReference>
<protein>
    <submittedName>
        <fullName evidence="2">SDR family oxidoreductase</fullName>
    </submittedName>
</protein>
<dbReference type="PRINTS" id="PR00081">
    <property type="entry name" value="GDHRDH"/>
</dbReference>
<evidence type="ECO:0000256" key="1">
    <source>
        <dbReference type="ARBA" id="ARBA00006484"/>
    </source>
</evidence>
<reference evidence="2 3" key="1">
    <citation type="submission" date="2018-09" db="EMBL/GenBank/DDBJ databases">
        <authorList>
            <person name="Zhu H."/>
        </authorList>
    </citation>
    <scope>NUCLEOTIDE SEQUENCE [LARGE SCALE GENOMIC DNA]</scope>
    <source>
        <strain evidence="2 3">K1S02-61</strain>
    </source>
</reference>
<dbReference type="AlphaFoldDB" id="A0A418Y6G0"/>
<proteinExistence type="inferred from homology"/>
<sequence>MSSEDFPSGIAFVAGGSGGIGGAIVEAFARAGSDVVFTYRNGAERAEQVRARASAHGVKVEARQVLLEEPATLTAALDQVAASGRPIHSFVYASGPRIKVGYVSDLEVEDWRFALSHDSEACFTFAKAAIAFLKAHPAGADSAGSITAITSSQRFKPEVRGVLSAAPKAAIEALFMAIAKENARFGIRANIIQSGWVAAGQIGDGMEGQLNGEAMKSILGQIPMRRLGSPKEVAEGALFVSSARASFVTGATLVIDGGMHL</sequence>
<dbReference type="Gene3D" id="3.40.50.720">
    <property type="entry name" value="NAD(P)-binding Rossmann-like Domain"/>
    <property type="match status" value="1"/>
</dbReference>
<organism evidence="2 3">
    <name type="scientific">Massilia cavernae</name>
    <dbReference type="NCBI Taxonomy" id="2320864"/>
    <lineage>
        <taxon>Bacteria</taxon>
        <taxon>Pseudomonadati</taxon>
        <taxon>Pseudomonadota</taxon>
        <taxon>Betaproteobacteria</taxon>
        <taxon>Burkholderiales</taxon>
        <taxon>Oxalobacteraceae</taxon>
        <taxon>Telluria group</taxon>
        <taxon>Massilia</taxon>
    </lineage>
</organism>